<keyword evidence="2" id="KW-0378">Hydrolase</keyword>
<evidence type="ECO:0000313" key="6">
    <source>
        <dbReference type="Proteomes" id="UP000663828"/>
    </source>
</evidence>
<organism evidence="5 7">
    <name type="scientific">Adineta ricciae</name>
    <name type="common">Rotifer</name>
    <dbReference type="NCBI Taxonomy" id="249248"/>
    <lineage>
        <taxon>Eukaryota</taxon>
        <taxon>Metazoa</taxon>
        <taxon>Spiralia</taxon>
        <taxon>Gnathifera</taxon>
        <taxon>Rotifera</taxon>
        <taxon>Eurotatoria</taxon>
        <taxon>Bdelloidea</taxon>
        <taxon>Adinetida</taxon>
        <taxon>Adinetidae</taxon>
        <taxon>Adineta</taxon>
    </lineage>
</organism>
<dbReference type="Pfam" id="PF00443">
    <property type="entry name" value="UCH"/>
    <property type="match status" value="1"/>
</dbReference>
<comment type="catalytic activity">
    <reaction evidence="1 2">
        <text>Thiol-dependent hydrolysis of ester, thioester, amide, peptide and isopeptide bonds formed by the C-terminal Gly of ubiquitin (a 76-residue protein attached to proteins as an intracellular targeting signal).</text>
        <dbReference type="EC" id="3.4.19.12"/>
    </reaction>
</comment>
<accession>A0A815NI36</accession>
<dbReference type="EC" id="3.4.19.12" evidence="2"/>
<keyword evidence="2" id="KW-0645">Protease</keyword>
<evidence type="ECO:0000313" key="5">
    <source>
        <dbReference type="EMBL" id="CAF1438548.1"/>
    </source>
</evidence>
<name>A0A815NI36_ADIRI</name>
<evidence type="ECO:0000259" key="3">
    <source>
        <dbReference type="PROSITE" id="PS50235"/>
    </source>
</evidence>
<dbReference type="InterPro" id="IPR050185">
    <property type="entry name" value="Ub_carboxyl-term_hydrolase"/>
</dbReference>
<dbReference type="SUPFAM" id="SSF54001">
    <property type="entry name" value="Cysteine proteinases"/>
    <property type="match status" value="1"/>
</dbReference>
<dbReference type="EMBL" id="CAJNOJ010000411">
    <property type="protein sequence ID" value="CAF1438548.1"/>
    <property type="molecule type" value="Genomic_DNA"/>
</dbReference>
<sequence length="604" mass="68814">MPRYQLQEPATDYCLFYNSGDPCFVDSRRSGSGLAVYDIKYDDPDLYSYICNVKQQKNISVDKFVCRKHIQRLEAQYQRINRSISLPAQVTDPVKIERHPRPQSSSVGRSIEIERTSENANHWDRRSSPSDAVSRSLYRKDAIITWKLSGGAEYKTIDVDVYQETIGDLKKHIIAIWSLDDVTIEQLALYRFDNLTHRRSLIHAPDDSRLKIIYNNRFLSVYFDVKRKPNAYNKLDMVSKPPQPNANDLAKVNVADPISPPGKPANRLSQASNVTSSYHEIPPGLCGLDNSGNTCYMNSALQCLSNIQPLTNFFIHEQIWKFVNSNNPAGTGGCAASAYSSLIQEMWSAKLEKCTPTMLKEAIDRYTTQFTAYEQHDSQEFMGFLLDALHEDLLNSQTRSSPISDLFQGQLESSVRCWKCDTDVKTVSAFNFLSLPIISSKSRTNLSECMEEFLKPETIGTHGKWYCNICHQQTDARKYKKIKSLPPVLILQLRRFDIFPGRQINNKKIRTIVDYPVQNLSPHDLALNSSSTTRYDLVAISIHRGATLQSGHYLTIAMNHTNKLWYEFDDSFVTSANPKDITNQDAYILCYVRKGLTRISVKTS</sequence>
<dbReference type="Proteomes" id="UP000663828">
    <property type="component" value="Unassembled WGS sequence"/>
</dbReference>
<proteinExistence type="inferred from homology"/>
<dbReference type="InterPro" id="IPR001394">
    <property type="entry name" value="Peptidase_C19_UCH"/>
</dbReference>
<dbReference type="GO" id="GO:0016579">
    <property type="term" value="P:protein deubiquitination"/>
    <property type="evidence" value="ECO:0007669"/>
    <property type="project" value="InterPro"/>
</dbReference>
<dbReference type="GO" id="GO:0006508">
    <property type="term" value="P:proteolysis"/>
    <property type="evidence" value="ECO:0007669"/>
    <property type="project" value="UniProtKB-KW"/>
</dbReference>
<dbReference type="PROSITE" id="PS00973">
    <property type="entry name" value="USP_2"/>
    <property type="match status" value="1"/>
</dbReference>
<dbReference type="PROSITE" id="PS00972">
    <property type="entry name" value="USP_1"/>
    <property type="match status" value="1"/>
</dbReference>
<evidence type="ECO:0000313" key="4">
    <source>
        <dbReference type="EMBL" id="CAF1062814.1"/>
    </source>
</evidence>
<dbReference type="OrthoDB" id="292964at2759"/>
<dbReference type="EMBL" id="CAJNOR010001042">
    <property type="protein sequence ID" value="CAF1062814.1"/>
    <property type="molecule type" value="Genomic_DNA"/>
</dbReference>
<gene>
    <name evidence="5" type="ORF">EDS130_LOCUS38698</name>
    <name evidence="4" type="ORF">XAT740_LOCUS16378</name>
</gene>
<evidence type="ECO:0000256" key="1">
    <source>
        <dbReference type="ARBA" id="ARBA00000707"/>
    </source>
</evidence>
<dbReference type="InterPro" id="IPR038765">
    <property type="entry name" value="Papain-like_cys_pep_sf"/>
</dbReference>
<dbReference type="InterPro" id="IPR018200">
    <property type="entry name" value="USP_CS"/>
</dbReference>
<dbReference type="PANTHER" id="PTHR21646">
    <property type="entry name" value="UBIQUITIN CARBOXYL-TERMINAL HYDROLASE"/>
    <property type="match status" value="1"/>
</dbReference>
<comment type="similarity">
    <text evidence="2">Belongs to the peptidase C19 family.</text>
</comment>
<dbReference type="PROSITE" id="PS50235">
    <property type="entry name" value="USP_3"/>
    <property type="match status" value="1"/>
</dbReference>
<keyword evidence="2" id="KW-0833">Ubl conjugation pathway</keyword>
<dbReference type="Gene3D" id="3.90.70.10">
    <property type="entry name" value="Cysteine proteinases"/>
    <property type="match status" value="1"/>
</dbReference>
<evidence type="ECO:0000256" key="2">
    <source>
        <dbReference type="RuleBase" id="RU366025"/>
    </source>
</evidence>
<keyword evidence="2" id="KW-0788">Thiol protease</keyword>
<dbReference type="CDD" id="cd02674">
    <property type="entry name" value="Peptidase_C19R"/>
    <property type="match status" value="1"/>
</dbReference>
<comment type="caution">
    <text evidence="5">The sequence shown here is derived from an EMBL/GenBank/DDBJ whole genome shotgun (WGS) entry which is preliminary data.</text>
</comment>
<keyword evidence="6" id="KW-1185">Reference proteome</keyword>
<dbReference type="GO" id="GO:0004843">
    <property type="term" value="F:cysteine-type deubiquitinase activity"/>
    <property type="evidence" value="ECO:0007669"/>
    <property type="project" value="UniProtKB-UniRule"/>
</dbReference>
<protein>
    <recommendedName>
        <fullName evidence="2">Ubiquitin carboxyl-terminal hydrolase</fullName>
        <ecNumber evidence="2">3.4.19.12</ecNumber>
    </recommendedName>
</protein>
<dbReference type="AlphaFoldDB" id="A0A815NI36"/>
<dbReference type="InterPro" id="IPR028889">
    <property type="entry name" value="USP"/>
</dbReference>
<feature type="domain" description="USP" evidence="3">
    <location>
        <begin position="286"/>
        <end position="594"/>
    </location>
</feature>
<reference evidence="5" key="1">
    <citation type="submission" date="2021-02" db="EMBL/GenBank/DDBJ databases">
        <authorList>
            <person name="Nowell W R."/>
        </authorList>
    </citation>
    <scope>NUCLEOTIDE SEQUENCE</scope>
</reference>
<evidence type="ECO:0000313" key="7">
    <source>
        <dbReference type="Proteomes" id="UP000663852"/>
    </source>
</evidence>
<dbReference type="Proteomes" id="UP000663852">
    <property type="component" value="Unassembled WGS sequence"/>
</dbReference>